<sequence>MTTTRRTDATGGRGTAGAGAPKGDAEGVLPAPRPTPPLPDGRHPVAWLHITAPRGRTPTATSRCACGRDRMAVGHAHVLDLIDDHTTHRADCPYTAPPEGRTVS</sequence>
<keyword evidence="3" id="KW-1185">Reference proteome</keyword>
<name>A0A372LX77_9ACTN</name>
<dbReference type="AlphaFoldDB" id="A0A372LX77"/>
<proteinExistence type="predicted"/>
<evidence type="ECO:0000313" key="2">
    <source>
        <dbReference type="EMBL" id="RFU83264.1"/>
    </source>
</evidence>
<comment type="caution">
    <text evidence="2">The sequence shown here is derived from an EMBL/GenBank/DDBJ whole genome shotgun (WGS) entry which is preliminary data.</text>
</comment>
<feature type="region of interest" description="Disordered" evidence="1">
    <location>
        <begin position="1"/>
        <end position="44"/>
    </location>
</feature>
<reference evidence="2 3" key="1">
    <citation type="submission" date="2018-08" db="EMBL/GenBank/DDBJ databases">
        <title>Isolation, diversity and antifungal activity of Actinobacteria from wheat.</title>
        <authorList>
            <person name="Han C."/>
        </authorList>
    </citation>
    <scope>NUCLEOTIDE SEQUENCE [LARGE SCALE GENOMIC DNA]</scope>
    <source>
        <strain evidence="2 3">NEAU-YY421</strain>
    </source>
</reference>
<evidence type="ECO:0000256" key="1">
    <source>
        <dbReference type="SAM" id="MobiDB-lite"/>
    </source>
</evidence>
<evidence type="ECO:0000313" key="3">
    <source>
        <dbReference type="Proteomes" id="UP000263094"/>
    </source>
</evidence>
<accession>A0A372LX77</accession>
<gene>
    <name evidence="2" type="ORF">DY218_28570</name>
</gene>
<dbReference type="Proteomes" id="UP000263094">
    <property type="component" value="Unassembled WGS sequence"/>
</dbReference>
<dbReference type="OrthoDB" id="4307204at2"/>
<dbReference type="RefSeq" id="WP_128559020.1">
    <property type="nucleotide sequence ID" value="NZ_QUAK01000212.1"/>
</dbReference>
<dbReference type="EMBL" id="QUAK01000212">
    <property type="protein sequence ID" value="RFU83264.1"/>
    <property type="molecule type" value="Genomic_DNA"/>
</dbReference>
<protein>
    <submittedName>
        <fullName evidence="2">Uncharacterized protein</fullName>
    </submittedName>
</protein>
<organism evidence="2 3">
    <name type="scientific">Streptomyces triticagri</name>
    <dbReference type="NCBI Taxonomy" id="2293568"/>
    <lineage>
        <taxon>Bacteria</taxon>
        <taxon>Bacillati</taxon>
        <taxon>Actinomycetota</taxon>
        <taxon>Actinomycetes</taxon>
        <taxon>Kitasatosporales</taxon>
        <taxon>Streptomycetaceae</taxon>
        <taxon>Streptomyces</taxon>
    </lineage>
</organism>